<name>A0A2S6CSC7_9CYAN</name>
<dbReference type="RefSeq" id="WP_104388625.1">
    <property type="nucleotide sequence ID" value="NZ_PGEM01000112.1"/>
</dbReference>
<keyword evidence="2" id="KW-1185">Reference proteome</keyword>
<proteinExistence type="predicted"/>
<evidence type="ECO:0000313" key="2">
    <source>
        <dbReference type="Proteomes" id="UP000239589"/>
    </source>
</evidence>
<sequence length="72" mass="7788">MNGDQAGAIADYTQAITIDPQDAESYSNRGVAKSDLGDKTGAIKDLETAKQLFQQQGNTQFAQKVQEVLNKL</sequence>
<dbReference type="SUPFAM" id="SSF48452">
    <property type="entry name" value="TPR-like"/>
    <property type="match status" value="1"/>
</dbReference>
<dbReference type="InterPro" id="IPR011990">
    <property type="entry name" value="TPR-like_helical_dom_sf"/>
</dbReference>
<dbReference type="Gene3D" id="1.25.40.10">
    <property type="entry name" value="Tetratricopeptide repeat domain"/>
    <property type="match status" value="1"/>
</dbReference>
<accession>A0A2S6CSC7</accession>
<gene>
    <name evidence="1" type="ORF">CUN59_15110</name>
</gene>
<evidence type="ECO:0000313" key="1">
    <source>
        <dbReference type="EMBL" id="PPJ62530.1"/>
    </source>
</evidence>
<protein>
    <submittedName>
        <fullName evidence="1">Uncharacterized protein</fullName>
    </submittedName>
</protein>
<dbReference type="EMBL" id="PGEM01000112">
    <property type="protein sequence ID" value="PPJ62530.1"/>
    <property type="molecule type" value="Genomic_DNA"/>
</dbReference>
<organism evidence="1 2">
    <name type="scientific">Cuspidothrix issatschenkoi CHARLIE-1</name>
    <dbReference type="NCBI Taxonomy" id="2052836"/>
    <lineage>
        <taxon>Bacteria</taxon>
        <taxon>Bacillati</taxon>
        <taxon>Cyanobacteriota</taxon>
        <taxon>Cyanophyceae</taxon>
        <taxon>Nostocales</taxon>
        <taxon>Aphanizomenonaceae</taxon>
        <taxon>Cuspidothrix</taxon>
    </lineage>
</organism>
<reference evidence="1 2" key="1">
    <citation type="submission" date="2018-02" db="EMBL/GenBank/DDBJ databases">
        <title>Discovery of a pederin family compound in a non-symbiotic bloom-forming cyanobacterium.</title>
        <authorList>
            <person name="Kust A."/>
            <person name="Mares J."/>
            <person name="Jokela J."/>
            <person name="Urajova P."/>
            <person name="Hajek J."/>
            <person name="Saurav K."/>
            <person name="Voracova K."/>
            <person name="Fewer D.P."/>
            <person name="Haapaniemi E."/>
            <person name="Permi P."/>
            <person name="Rehakova K."/>
            <person name="Sivonen K."/>
            <person name="Hrouzek P."/>
        </authorList>
    </citation>
    <scope>NUCLEOTIDE SEQUENCE [LARGE SCALE GENOMIC DNA]</scope>
    <source>
        <strain evidence="1 2">CHARLIE-1</strain>
    </source>
</reference>
<dbReference type="OrthoDB" id="488290at2"/>
<dbReference type="Proteomes" id="UP000239589">
    <property type="component" value="Unassembled WGS sequence"/>
</dbReference>
<comment type="caution">
    <text evidence="1">The sequence shown here is derived from an EMBL/GenBank/DDBJ whole genome shotgun (WGS) entry which is preliminary data.</text>
</comment>
<dbReference type="AlphaFoldDB" id="A0A2S6CSC7"/>
<dbReference type="Pfam" id="PF13414">
    <property type="entry name" value="TPR_11"/>
    <property type="match status" value="1"/>
</dbReference>